<organism evidence="2 3">
    <name type="scientific">Lophiostoma macrostomum CBS 122681</name>
    <dbReference type="NCBI Taxonomy" id="1314788"/>
    <lineage>
        <taxon>Eukaryota</taxon>
        <taxon>Fungi</taxon>
        <taxon>Dikarya</taxon>
        <taxon>Ascomycota</taxon>
        <taxon>Pezizomycotina</taxon>
        <taxon>Dothideomycetes</taxon>
        <taxon>Pleosporomycetidae</taxon>
        <taxon>Pleosporales</taxon>
        <taxon>Lophiostomataceae</taxon>
        <taxon>Lophiostoma</taxon>
    </lineage>
</organism>
<sequence length="152" mass="17112">MCGDRRQRRYHVDRLLAQYPTWLRMKQTRQMRPASFGRGLVFLISGSRIVLIPISHLAPSLEPWAVRSFLSPTSDLIARAAGNLTSSASLRSCHPTLLINLEDHASHLHTIARRCSAILLLSTLTISTQPNSIALRFPCLSDLYTLMRLHTP</sequence>
<feature type="transmembrane region" description="Helical" evidence="1">
    <location>
        <begin position="39"/>
        <end position="58"/>
    </location>
</feature>
<reference evidence="2" key="1">
    <citation type="journal article" date="2020" name="Stud. Mycol.">
        <title>101 Dothideomycetes genomes: a test case for predicting lifestyles and emergence of pathogens.</title>
        <authorList>
            <person name="Haridas S."/>
            <person name="Albert R."/>
            <person name="Binder M."/>
            <person name="Bloem J."/>
            <person name="Labutti K."/>
            <person name="Salamov A."/>
            <person name="Andreopoulos B."/>
            <person name="Baker S."/>
            <person name="Barry K."/>
            <person name="Bills G."/>
            <person name="Bluhm B."/>
            <person name="Cannon C."/>
            <person name="Castanera R."/>
            <person name="Culley D."/>
            <person name="Daum C."/>
            <person name="Ezra D."/>
            <person name="Gonzalez J."/>
            <person name="Henrissat B."/>
            <person name="Kuo A."/>
            <person name="Liang C."/>
            <person name="Lipzen A."/>
            <person name="Lutzoni F."/>
            <person name="Magnuson J."/>
            <person name="Mondo S."/>
            <person name="Nolan M."/>
            <person name="Ohm R."/>
            <person name="Pangilinan J."/>
            <person name="Park H.-J."/>
            <person name="Ramirez L."/>
            <person name="Alfaro M."/>
            <person name="Sun H."/>
            <person name="Tritt A."/>
            <person name="Yoshinaga Y."/>
            <person name="Zwiers L.-H."/>
            <person name="Turgeon B."/>
            <person name="Goodwin S."/>
            <person name="Spatafora J."/>
            <person name="Crous P."/>
            <person name="Grigoriev I."/>
        </authorList>
    </citation>
    <scope>NUCLEOTIDE SEQUENCE</scope>
    <source>
        <strain evidence="2">CBS 122681</strain>
    </source>
</reference>
<keyword evidence="1" id="KW-0812">Transmembrane</keyword>
<dbReference type="AlphaFoldDB" id="A0A6A6T0H7"/>
<keyword evidence="1" id="KW-0472">Membrane</keyword>
<evidence type="ECO:0000256" key="1">
    <source>
        <dbReference type="SAM" id="Phobius"/>
    </source>
</evidence>
<gene>
    <name evidence="2" type="ORF">K491DRAFT_30077</name>
</gene>
<evidence type="ECO:0000313" key="3">
    <source>
        <dbReference type="Proteomes" id="UP000799324"/>
    </source>
</evidence>
<keyword evidence="1" id="KW-1133">Transmembrane helix</keyword>
<dbReference type="EMBL" id="MU004393">
    <property type="protein sequence ID" value="KAF2652817.1"/>
    <property type="molecule type" value="Genomic_DNA"/>
</dbReference>
<dbReference type="Proteomes" id="UP000799324">
    <property type="component" value="Unassembled WGS sequence"/>
</dbReference>
<accession>A0A6A6T0H7</accession>
<protein>
    <submittedName>
        <fullName evidence="2">Uncharacterized protein</fullName>
    </submittedName>
</protein>
<keyword evidence="3" id="KW-1185">Reference proteome</keyword>
<evidence type="ECO:0000313" key="2">
    <source>
        <dbReference type="EMBL" id="KAF2652817.1"/>
    </source>
</evidence>
<name>A0A6A6T0H7_9PLEO</name>
<proteinExistence type="predicted"/>